<name>A0ABU9VVI0_9CLOT</name>
<evidence type="ECO:0000313" key="1">
    <source>
        <dbReference type="EMBL" id="MEN1761147.1"/>
    </source>
</evidence>
<dbReference type="RefSeq" id="WP_343186452.1">
    <property type="nucleotide sequence ID" value="NZ_JBCITM010000012.1"/>
</dbReference>
<dbReference type="PANTHER" id="PTHR43441">
    <property type="entry name" value="RIBOSOMAL-PROTEIN-SERINE ACETYLTRANSFERASE"/>
    <property type="match status" value="1"/>
</dbReference>
<dbReference type="EC" id="2.-.-.-" evidence="1"/>
<comment type="caution">
    <text evidence="1">The sequence shown here is derived from an EMBL/GenBank/DDBJ whole genome shotgun (WGS) entry which is preliminary data.</text>
</comment>
<evidence type="ECO:0000313" key="2">
    <source>
        <dbReference type="Proteomes" id="UP001407405"/>
    </source>
</evidence>
<keyword evidence="2" id="KW-1185">Reference proteome</keyword>
<dbReference type="PANTHER" id="PTHR43441:SF12">
    <property type="entry name" value="RIBOSOMAL N-ACETYLTRANSFERASE YDAF-RELATED"/>
    <property type="match status" value="1"/>
</dbReference>
<sequence>MRGPAITASFTRSLNRVEIRCATGNHKSRAIPQQLRFVAEGVLREAEWLYDHYVDHVVYAMLASEWKSEKGGGRREIPSDQKP</sequence>
<protein>
    <submittedName>
        <fullName evidence="1">GNAT family protein</fullName>
        <ecNumber evidence="1">2.-.-.-</ecNumber>
    </submittedName>
</protein>
<organism evidence="1 2">
    <name type="scientific">Anoxynatronum sibiricum</name>
    <dbReference type="NCBI Taxonomy" id="210623"/>
    <lineage>
        <taxon>Bacteria</taxon>
        <taxon>Bacillati</taxon>
        <taxon>Bacillota</taxon>
        <taxon>Clostridia</taxon>
        <taxon>Eubacteriales</taxon>
        <taxon>Clostridiaceae</taxon>
        <taxon>Anoxynatronum</taxon>
    </lineage>
</organism>
<dbReference type="Proteomes" id="UP001407405">
    <property type="component" value="Unassembled WGS sequence"/>
</dbReference>
<dbReference type="GO" id="GO:0016740">
    <property type="term" value="F:transferase activity"/>
    <property type="evidence" value="ECO:0007669"/>
    <property type="project" value="UniProtKB-KW"/>
</dbReference>
<dbReference type="EMBL" id="JBCITM010000012">
    <property type="protein sequence ID" value="MEN1761147.1"/>
    <property type="molecule type" value="Genomic_DNA"/>
</dbReference>
<keyword evidence="1" id="KW-0808">Transferase</keyword>
<dbReference type="Gene3D" id="3.40.630.30">
    <property type="match status" value="1"/>
</dbReference>
<dbReference type="InterPro" id="IPR051908">
    <property type="entry name" value="Ribosomal_N-acetyltransferase"/>
</dbReference>
<dbReference type="SUPFAM" id="SSF55729">
    <property type="entry name" value="Acyl-CoA N-acyltransferases (Nat)"/>
    <property type="match status" value="1"/>
</dbReference>
<accession>A0ABU9VVI0</accession>
<reference evidence="1 2" key="1">
    <citation type="submission" date="2024-04" db="EMBL/GenBank/DDBJ databases">
        <title>Genome sequencing and metabolic network reconstruction of aminoacids and betaine degradation by Anoxynatronum sibiricum.</title>
        <authorList>
            <person name="Detkova E.N."/>
            <person name="Boltjanskaja Y.V."/>
            <person name="Mardanov A.V."/>
            <person name="Kevbrin V."/>
        </authorList>
    </citation>
    <scope>NUCLEOTIDE SEQUENCE [LARGE SCALE GENOMIC DNA]</scope>
    <source>
        <strain evidence="1 2">Z-7981</strain>
    </source>
</reference>
<proteinExistence type="predicted"/>
<dbReference type="InterPro" id="IPR016181">
    <property type="entry name" value="Acyl_CoA_acyltransferase"/>
</dbReference>
<gene>
    <name evidence="1" type="ORF">AAIG11_11710</name>
</gene>